<dbReference type="EMBL" id="JANPWB010000013">
    <property type="protein sequence ID" value="KAJ1104668.1"/>
    <property type="molecule type" value="Genomic_DNA"/>
</dbReference>
<accession>A0AAV7MUM1</accession>
<evidence type="ECO:0000313" key="2">
    <source>
        <dbReference type="EMBL" id="KAJ1104668.1"/>
    </source>
</evidence>
<proteinExistence type="predicted"/>
<sequence length="70" mass="7386">MGPPRERVGDALGAEGRVSPENGGVTQIPRDMSLNASFPGGAAPRCPLLCPRRAGRWTPRLSAFTVRASL</sequence>
<reference evidence="2" key="1">
    <citation type="journal article" date="2022" name="bioRxiv">
        <title>Sequencing and chromosome-scale assembly of the giantPleurodeles waltlgenome.</title>
        <authorList>
            <person name="Brown T."/>
            <person name="Elewa A."/>
            <person name="Iarovenko S."/>
            <person name="Subramanian E."/>
            <person name="Araus A.J."/>
            <person name="Petzold A."/>
            <person name="Susuki M."/>
            <person name="Suzuki K.-i.T."/>
            <person name="Hayashi T."/>
            <person name="Toyoda A."/>
            <person name="Oliveira C."/>
            <person name="Osipova E."/>
            <person name="Leigh N.D."/>
            <person name="Simon A."/>
            <person name="Yun M.H."/>
        </authorList>
    </citation>
    <scope>NUCLEOTIDE SEQUENCE</scope>
    <source>
        <strain evidence="2">20211129_DDA</strain>
        <tissue evidence="2">Liver</tissue>
    </source>
</reference>
<evidence type="ECO:0000256" key="1">
    <source>
        <dbReference type="SAM" id="MobiDB-lite"/>
    </source>
</evidence>
<protein>
    <submittedName>
        <fullName evidence="2">Uncharacterized protein</fullName>
    </submittedName>
</protein>
<gene>
    <name evidence="2" type="ORF">NDU88_002078</name>
</gene>
<organism evidence="2 3">
    <name type="scientific">Pleurodeles waltl</name>
    <name type="common">Iberian ribbed newt</name>
    <dbReference type="NCBI Taxonomy" id="8319"/>
    <lineage>
        <taxon>Eukaryota</taxon>
        <taxon>Metazoa</taxon>
        <taxon>Chordata</taxon>
        <taxon>Craniata</taxon>
        <taxon>Vertebrata</taxon>
        <taxon>Euteleostomi</taxon>
        <taxon>Amphibia</taxon>
        <taxon>Batrachia</taxon>
        <taxon>Caudata</taxon>
        <taxon>Salamandroidea</taxon>
        <taxon>Salamandridae</taxon>
        <taxon>Pleurodelinae</taxon>
        <taxon>Pleurodeles</taxon>
    </lineage>
</organism>
<dbReference type="Proteomes" id="UP001066276">
    <property type="component" value="Chromosome 9"/>
</dbReference>
<feature type="region of interest" description="Disordered" evidence="1">
    <location>
        <begin position="1"/>
        <end position="29"/>
    </location>
</feature>
<dbReference type="AlphaFoldDB" id="A0AAV7MUM1"/>
<name>A0AAV7MUM1_PLEWA</name>
<evidence type="ECO:0000313" key="3">
    <source>
        <dbReference type="Proteomes" id="UP001066276"/>
    </source>
</evidence>
<comment type="caution">
    <text evidence="2">The sequence shown here is derived from an EMBL/GenBank/DDBJ whole genome shotgun (WGS) entry which is preliminary data.</text>
</comment>
<keyword evidence="3" id="KW-1185">Reference proteome</keyword>